<keyword evidence="4 7" id="KW-0479">Metal-binding</keyword>
<reference evidence="12 13" key="1">
    <citation type="submission" date="2019-11" db="EMBL/GenBank/DDBJ databases">
        <title>Type strains purchased from KCTC, JCM and DSMZ.</title>
        <authorList>
            <person name="Lu H."/>
        </authorList>
    </citation>
    <scope>NUCLEOTIDE SEQUENCE [LARGE SCALE GENOMIC DNA]</scope>
    <source>
        <strain evidence="12 13">KCTC 42409</strain>
    </source>
</reference>
<dbReference type="Pfam" id="PF00408">
    <property type="entry name" value="PGM_PMM_IV"/>
    <property type="match status" value="1"/>
</dbReference>
<dbReference type="GO" id="GO:0000287">
    <property type="term" value="F:magnesium ion binding"/>
    <property type="evidence" value="ECO:0007669"/>
    <property type="project" value="InterPro"/>
</dbReference>
<evidence type="ECO:0000313" key="13">
    <source>
        <dbReference type="Proteomes" id="UP000484015"/>
    </source>
</evidence>
<evidence type="ECO:0000256" key="2">
    <source>
        <dbReference type="ARBA" id="ARBA00010231"/>
    </source>
</evidence>
<keyword evidence="3" id="KW-0597">Phosphoprotein</keyword>
<evidence type="ECO:0000256" key="6">
    <source>
        <dbReference type="ARBA" id="ARBA00023235"/>
    </source>
</evidence>
<gene>
    <name evidence="12" type="ORF">GM668_02265</name>
</gene>
<proteinExistence type="inferred from homology"/>
<dbReference type="AlphaFoldDB" id="A0A6L6PUX4"/>
<dbReference type="InterPro" id="IPR005845">
    <property type="entry name" value="A-D-PHexomutase_a/b/a-II"/>
</dbReference>
<evidence type="ECO:0000256" key="1">
    <source>
        <dbReference type="ARBA" id="ARBA00001946"/>
    </source>
</evidence>
<dbReference type="OrthoDB" id="9803322at2"/>
<dbReference type="InterPro" id="IPR005846">
    <property type="entry name" value="A-D-PHexomutase_a/b/a-III"/>
</dbReference>
<evidence type="ECO:0000256" key="5">
    <source>
        <dbReference type="ARBA" id="ARBA00022842"/>
    </source>
</evidence>
<accession>A0A6L6PUX4</accession>
<dbReference type="InterPro" id="IPR005841">
    <property type="entry name" value="Alpha-D-phosphohexomutase_SF"/>
</dbReference>
<feature type="domain" description="Alpha-D-phosphohexomutase alpha/beta/alpha" evidence="9">
    <location>
        <begin position="7"/>
        <end position="129"/>
    </location>
</feature>
<dbReference type="InterPro" id="IPR036900">
    <property type="entry name" value="A-D-PHexomutase_C_sf"/>
</dbReference>
<evidence type="ECO:0000259" key="9">
    <source>
        <dbReference type="Pfam" id="PF02878"/>
    </source>
</evidence>
<evidence type="ECO:0000256" key="3">
    <source>
        <dbReference type="ARBA" id="ARBA00022553"/>
    </source>
</evidence>
<comment type="cofactor">
    <cofactor evidence="1">
        <name>Mg(2+)</name>
        <dbReference type="ChEBI" id="CHEBI:18420"/>
    </cofactor>
</comment>
<evidence type="ECO:0000313" key="12">
    <source>
        <dbReference type="EMBL" id="MTW00904.1"/>
    </source>
</evidence>
<dbReference type="EC" id="5.4.2.2" evidence="12"/>
<dbReference type="Proteomes" id="UP000484015">
    <property type="component" value="Unassembled WGS sequence"/>
</dbReference>
<protein>
    <submittedName>
        <fullName evidence="12">Phosphomannomutase/phosphoglucomutase</fullName>
        <ecNumber evidence="12">5.4.2.2</ecNumber>
        <ecNumber evidence="12">5.4.2.8</ecNumber>
    </submittedName>
</protein>
<dbReference type="Pfam" id="PF02878">
    <property type="entry name" value="PGM_PMM_I"/>
    <property type="match status" value="1"/>
</dbReference>
<dbReference type="GO" id="GO:0004615">
    <property type="term" value="F:phosphomannomutase activity"/>
    <property type="evidence" value="ECO:0007669"/>
    <property type="project" value="UniProtKB-EC"/>
</dbReference>
<dbReference type="RefSeq" id="WP_155437289.1">
    <property type="nucleotide sequence ID" value="NZ_WNLA01000001.1"/>
</dbReference>
<keyword evidence="13" id="KW-1185">Reference proteome</keyword>
<dbReference type="InterPro" id="IPR016055">
    <property type="entry name" value="A-D-PHexomutase_a/b/a-I/II/III"/>
</dbReference>
<organism evidence="12 13">
    <name type="scientific">Pseudoduganella ginsengisoli</name>
    <dbReference type="NCBI Taxonomy" id="1462440"/>
    <lineage>
        <taxon>Bacteria</taxon>
        <taxon>Pseudomonadati</taxon>
        <taxon>Pseudomonadota</taxon>
        <taxon>Betaproteobacteria</taxon>
        <taxon>Burkholderiales</taxon>
        <taxon>Oxalobacteraceae</taxon>
        <taxon>Telluria group</taxon>
        <taxon>Pseudoduganella</taxon>
    </lineage>
</organism>
<feature type="domain" description="Alpha-D-phosphohexomutase alpha/beta/alpha" evidence="11">
    <location>
        <begin position="257"/>
        <end position="365"/>
    </location>
</feature>
<dbReference type="InterPro" id="IPR016066">
    <property type="entry name" value="A-D-PHexomutase_CS"/>
</dbReference>
<dbReference type="GO" id="GO:0004614">
    <property type="term" value="F:phosphoglucomutase activity"/>
    <property type="evidence" value="ECO:0007669"/>
    <property type="project" value="UniProtKB-EC"/>
</dbReference>
<comment type="similarity">
    <text evidence="2 7">Belongs to the phosphohexose mutase family.</text>
</comment>
<evidence type="ECO:0000259" key="10">
    <source>
        <dbReference type="Pfam" id="PF02879"/>
    </source>
</evidence>
<dbReference type="InterPro" id="IPR005843">
    <property type="entry name" value="A-D-PHexomutase_C"/>
</dbReference>
<sequence>MTTLSKSIFKAYDIRGIVGKTLDANVARQIGHAFGLAALAKDQRKVVIGRDGRLSGPELAAALAQGLQSAGVDVIDLGVVATPMVYFGTQVLGAQSGIMVTGSHNPPDYNGFKMVLAGEAIYGDAITGLYDSILVNGGKLAGTPGSYSTHDIKAEYLQRIIGDVKISRPIKIAVDCGNGVAGAFAGDLYRGMGCDVIELFCDVDGNFPNHHPDPAHPENLQDLIRCLQQTDAEIGLAFDGDGDRLGIVTKDGQIIFPDRQMMLFAEDVLTRHPGEQILYDVKCTRHLAPYIEKSGGVPLMYKTGHSLVKAKLKETGAPLGGEMSGHIFFKDRWYGFDDGLYAGARMLEILTKHADPSALLNALPQSDSTPELHLELKEGENFALMDKLRSDARFPGNERIITIDGLRVEYADGFGLARSSNTTPVIVMRFEAETPEALARIQGQFRDVILAAKPDAVLPF</sequence>
<dbReference type="PRINTS" id="PR00509">
    <property type="entry name" value="PGMPMM"/>
</dbReference>
<comment type="caution">
    <text evidence="12">The sequence shown here is derived from an EMBL/GenBank/DDBJ whole genome shotgun (WGS) entry which is preliminary data.</text>
</comment>
<dbReference type="EMBL" id="WNLA01000001">
    <property type="protein sequence ID" value="MTW00904.1"/>
    <property type="molecule type" value="Genomic_DNA"/>
</dbReference>
<dbReference type="GO" id="GO:0005975">
    <property type="term" value="P:carbohydrate metabolic process"/>
    <property type="evidence" value="ECO:0007669"/>
    <property type="project" value="InterPro"/>
</dbReference>
<keyword evidence="6 12" id="KW-0413">Isomerase</keyword>
<evidence type="ECO:0000259" key="8">
    <source>
        <dbReference type="Pfam" id="PF00408"/>
    </source>
</evidence>
<dbReference type="EC" id="5.4.2.8" evidence="12"/>
<dbReference type="PROSITE" id="PS00710">
    <property type="entry name" value="PGM_PMM"/>
    <property type="match status" value="1"/>
</dbReference>
<dbReference type="SUPFAM" id="SSF53738">
    <property type="entry name" value="Phosphoglucomutase, first 3 domains"/>
    <property type="match status" value="3"/>
</dbReference>
<dbReference type="SUPFAM" id="SSF55957">
    <property type="entry name" value="Phosphoglucomutase, C-terminal domain"/>
    <property type="match status" value="1"/>
</dbReference>
<dbReference type="InterPro" id="IPR005844">
    <property type="entry name" value="A-D-PHexomutase_a/b/a-I"/>
</dbReference>
<keyword evidence="5 7" id="KW-0460">Magnesium</keyword>
<feature type="domain" description="Alpha-D-phosphohexomutase C-terminal" evidence="8">
    <location>
        <begin position="376"/>
        <end position="447"/>
    </location>
</feature>
<dbReference type="Gene3D" id="3.40.120.10">
    <property type="entry name" value="Alpha-D-Glucose-1,6-Bisphosphate, subunit A, domain 3"/>
    <property type="match status" value="3"/>
</dbReference>
<dbReference type="Pfam" id="PF02879">
    <property type="entry name" value="PGM_PMM_II"/>
    <property type="match status" value="1"/>
</dbReference>
<dbReference type="CDD" id="cd03089">
    <property type="entry name" value="PMM_PGM"/>
    <property type="match status" value="1"/>
</dbReference>
<evidence type="ECO:0000259" key="11">
    <source>
        <dbReference type="Pfam" id="PF02880"/>
    </source>
</evidence>
<evidence type="ECO:0000256" key="4">
    <source>
        <dbReference type="ARBA" id="ARBA00022723"/>
    </source>
</evidence>
<dbReference type="Gene3D" id="3.30.310.50">
    <property type="entry name" value="Alpha-D-phosphohexomutase, C-terminal domain"/>
    <property type="match status" value="1"/>
</dbReference>
<evidence type="ECO:0000256" key="7">
    <source>
        <dbReference type="RuleBase" id="RU004326"/>
    </source>
</evidence>
<dbReference type="Pfam" id="PF02880">
    <property type="entry name" value="PGM_PMM_III"/>
    <property type="match status" value="1"/>
</dbReference>
<dbReference type="PANTHER" id="PTHR43771:SF2">
    <property type="entry name" value="PHOSPHOMANNOMUTASE_PHOSPHOGLUCOMUTASE"/>
    <property type="match status" value="1"/>
</dbReference>
<feature type="domain" description="Alpha-D-phosphohexomutase alpha/beta/alpha" evidence="10">
    <location>
        <begin position="155"/>
        <end position="252"/>
    </location>
</feature>
<dbReference type="PANTHER" id="PTHR43771">
    <property type="entry name" value="PHOSPHOMANNOMUTASE"/>
    <property type="match status" value="1"/>
</dbReference>
<name>A0A6L6PUX4_9BURK</name>